<reference evidence="3 4" key="1">
    <citation type="submission" date="2013-03" db="EMBL/GenBank/DDBJ databases">
        <title>The Genome Sequence of Phialophora europaea CBS 101466.</title>
        <authorList>
            <consortium name="The Broad Institute Genomics Platform"/>
            <person name="Cuomo C."/>
            <person name="de Hoog S."/>
            <person name="Gorbushina A."/>
            <person name="Walker B."/>
            <person name="Young S.K."/>
            <person name="Zeng Q."/>
            <person name="Gargeya S."/>
            <person name="Fitzgerald M."/>
            <person name="Haas B."/>
            <person name="Abouelleil A."/>
            <person name="Allen A.W."/>
            <person name="Alvarado L."/>
            <person name="Arachchi H.M."/>
            <person name="Berlin A.M."/>
            <person name="Chapman S.B."/>
            <person name="Gainer-Dewar J."/>
            <person name="Goldberg J."/>
            <person name="Griggs A."/>
            <person name="Gujja S."/>
            <person name="Hansen M."/>
            <person name="Howarth C."/>
            <person name="Imamovic A."/>
            <person name="Ireland A."/>
            <person name="Larimer J."/>
            <person name="McCowan C."/>
            <person name="Murphy C."/>
            <person name="Pearson M."/>
            <person name="Poon T.W."/>
            <person name="Priest M."/>
            <person name="Roberts A."/>
            <person name="Saif S."/>
            <person name="Shea T."/>
            <person name="Sisk P."/>
            <person name="Sykes S."/>
            <person name="Wortman J."/>
            <person name="Nusbaum C."/>
            <person name="Birren B."/>
        </authorList>
    </citation>
    <scope>NUCLEOTIDE SEQUENCE [LARGE SCALE GENOMIC DNA]</scope>
    <source>
        <strain evidence="3 4">CBS 101466</strain>
    </source>
</reference>
<name>W2RVQ7_CYPE1</name>
<sequence>MPHTSRRKKQNDRVKRTEVVGNDGWTRITTTAQLKAQQGPPHTTVQTHSAAEGTLNEPFKDIDFDLQSERTYPSADVSIDTIMKKFDKAKNQWLASPSCAALQTAIGEHLDRSRTVDNCTIFGSGSYCGLRQGWIERFEVALVQTAIFLSVVDTIGKARSSSNSIKKADSITERLQESRPRCFAQEPTYNSLDHDFLSRLGISAVQHPIAFEQLPSRSFAYTPGAEQDVELRVLYRNPDLLLTNEIDLYYRNAGGVAFPKHTVVQIDGSMYSYEELHNMRQPAEDSHTTEHAASRRKEHENNARVCERFSNEHHTVRLPDLDMANYPFHQQFLHYRPADRVEKSPPRSSADLCPGYVNDV</sequence>
<evidence type="ECO:0000313" key="3">
    <source>
        <dbReference type="EMBL" id="ETN40527.1"/>
    </source>
</evidence>
<dbReference type="eggNOG" id="ENOG502SC31">
    <property type="taxonomic scope" value="Eukaryota"/>
</dbReference>
<feature type="region of interest" description="Disordered" evidence="1">
    <location>
        <begin position="281"/>
        <end position="302"/>
    </location>
</feature>
<dbReference type="Proteomes" id="UP000030752">
    <property type="component" value="Unassembled WGS sequence"/>
</dbReference>
<organism evidence="3 4">
    <name type="scientific">Cyphellophora europaea (strain CBS 101466)</name>
    <name type="common">Phialophora europaea</name>
    <dbReference type="NCBI Taxonomy" id="1220924"/>
    <lineage>
        <taxon>Eukaryota</taxon>
        <taxon>Fungi</taxon>
        <taxon>Dikarya</taxon>
        <taxon>Ascomycota</taxon>
        <taxon>Pezizomycotina</taxon>
        <taxon>Eurotiomycetes</taxon>
        <taxon>Chaetothyriomycetidae</taxon>
        <taxon>Chaetothyriales</taxon>
        <taxon>Cyphellophoraceae</taxon>
        <taxon>Cyphellophora</taxon>
    </lineage>
</organism>
<dbReference type="EMBL" id="KB822720">
    <property type="protein sequence ID" value="ETN40527.1"/>
    <property type="molecule type" value="Genomic_DNA"/>
</dbReference>
<dbReference type="PANTHER" id="PTHR42080">
    <property type="entry name" value="SRR1 DOMAIN-CONTAINING PROTEIN"/>
    <property type="match status" value="1"/>
</dbReference>
<dbReference type="InterPro" id="IPR012942">
    <property type="entry name" value="SRR1-like"/>
</dbReference>
<dbReference type="VEuPathDB" id="FungiDB:HMPREF1541_04804"/>
<dbReference type="HOGENOM" id="CLU_048152_2_0_1"/>
<gene>
    <name evidence="3" type="ORF">HMPREF1541_04804</name>
</gene>
<feature type="domain" description="SRR1-like" evidence="2">
    <location>
        <begin position="105"/>
        <end position="280"/>
    </location>
</feature>
<dbReference type="OrthoDB" id="5318346at2759"/>
<accession>W2RVQ7</accession>
<keyword evidence="4" id="KW-1185">Reference proteome</keyword>
<dbReference type="InParanoid" id="W2RVQ7"/>
<protein>
    <recommendedName>
        <fullName evidence="2">SRR1-like domain-containing protein</fullName>
    </recommendedName>
</protein>
<dbReference type="PANTHER" id="PTHR42080:SF1">
    <property type="entry name" value="SRR1-LIKE DOMAIN-CONTAINING PROTEIN"/>
    <property type="match status" value="1"/>
</dbReference>
<dbReference type="Pfam" id="PF07985">
    <property type="entry name" value="SRR1"/>
    <property type="match status" value="1"/>
</dbReference>
<dbReference type="AlphaFoldDB" id="W2RVQ7"/>
<evidence type="ECO:0000259" key="2">
    <source>
        <dbReference type="Pfam" id="PF07985"/>
    </source>
</evidence>
<dbReference type="GeneID" id="19972143"/>
<proteinExistence type="predicted"/>
<dbReference type="STRING" id="1220924.W2RVQ7"/>
<evidence type="ECO:0000313" key="4">
    <source>
        <dbReference type="Proteomes" id="UP000030752"/>
    </source>
</evidence>
<feature type="region of interest" description="Disordered" evidence="1">
    <location>
        <begin position="339"/>
        <end position="360"/>
    </location>
</feature>
<dbReference type="RefSeq" id="XP_008717370.1">
    <property type="nucleotide sequence ID" value="XM_008719148.1"/>
</dbReference>
<evidence type="ECO:0000256" key="1">
    <source>
        <dbReference type="SAM" id="MobiDB-lite"/>
    </source>
</evidence>